<dbReference type="AlphaFoldDB" id="A0A553UQB2"/>
<dbReference type="OrthoDB" id="5324095at2"/>
<name>A0A553UQB2_9HELI</name>
<organism evidence="1 2">
    <name type="scientific">Helicobacter mehlei</name>
    <dbReference type="NCBI Taxonomy" id="2316080"/>
    <lineage>
        <taxon>Bacteria</taxon>
        <taxon>Pseudomonadati</taxon>
        <taxon>Campylobacterota</taxon>
        <taxon>Epsilonproteobacteria</taxon>
        <taxon>Campylobacterales</taxon>
        <taxon>Helicobacteraceae</taxon>
        <taxon>Helicobacter</taxon>
    </lineage>
</organism>
<evidence type="ECO:0000313" key="2">
    <source>
        <dbReference type="Proteomes" id="UP000319322"/>
    </source>
</evidence>
<dbReference type="EMBL" id="VKGC01000015">
    <property type="protein sequence ID" value="TSA82403.1"/>
    <property type="molecule type" value="Genomic_DNA"/>
</dbReference>
<sequence length="140" mass="16511">MIVINSSRFLIGYGVADIKSTANDDLDDKEDAYFNARRMLTFSIYKKFSQVLDKYHLKSDNLKNILLFSIDKAIDSMDIYKEKKYVVLPHYRKVLALFLVDSSVLERIRQTVRAQYNFTNEQRAVIDRLIYTMQNEDTLH</sequence>
<proteinExistence type="predicted"/>
<accession>A0A553UQB2</accession>
<keyword evidence="2" id="KW-1185">Reference proteome</keyword>
<reference evidence="1" key="1">
    <citation type="submission" date="2019-07" db="EMBL/GenBank/DDBJ databases">
        <title>Helicobacter labacensis sp. nov., Helicobacter mehlei sp. nov. and Helicobacter vulpis sp. nov., isolated from gastric mucosa of red fox (Vulpis vulpis).</title>
        <authorList>
            <person name="Kusar D."/>
            <person name="Gruntar I."/>
            <person name="Pate M."/>
            <person name="Zajc U."/>
            <person name="Ocepek M."/>
        </authorList>
    </citation>
    <scope>NUCLEOTIDE SEQUENCE [LARGE SCALE GENOMIC DNA]</scope>
    <source>
        <strain evidence="1">L8b</strain>
    </source>
</reference>
<dbReference type="Proteomes" id="UP000319322">
    <property type="component" value="Unassembled WGS sequence"/>
</dbReference>
<reference evidence="1" key="2">
    <citation type="submission" date="2019-07" db="EMBL/GenBank/DDBJ databases">
        <authorList>
            <person name="Papic B."/>
        </authorList>
    </citation>
    <scope>NUCLEOTIDE SEQUENCE [LARGE SCALE GENOMIC DNA]</scope>
    <source>
        <strain evidence="1">L8b</strain>
    </source>
</reference>
<evidence type="ECO:0000313" key="1">
    <source>
        <dbReference type="EMBL" id="TSA82403.1"/>
    </source>
</evidence>
<comment type="caution">
    <text evidence="1">The sequence shown here is derived from an EMBL/GenBank/DDBJ whole genome shotgun (WGS) entry which is preliminary data.</text>
</comment>
<gene>
    <name evidence="1" type="ORF">FNE76_05870</name>
</gene>
<protein>
    <submittedName>
        <fullName evidence="1">Uncharacterized protein</fullName>
    </submittedName>
</protein>